<dbReference type="Pfam" id="PF00135">
    <property type="entry name" value="COesterase"/>
    <property type="match status" value="1"/>
</dbReference>
<proteinExistence type="inferred from homology"/>
<accession>A0A6S6P566</accession>
<dbReference type="InterPro" id="IPR019826">
    <property type="entry name" value="Carboxylesterase_B_AS"/>
</dbReference>
<evidence type="ECO:0000313" key="6">
    <source>
        <dbReference type="EMBL" id="BCI53196.1"/>
    </source>
</evidence>
<evidence type="ECO:0000259" key="5">
    <source>
        <dbReference type="Pfam" id="PF00135"/>
    </source>
</evidence>
<dbReference type="InterPro" id="IPR019819">
    <property type="entry name" value="Carboxylesterase_B_CS"/>
</dbReference>
<dbReference type="EMBL" id="AP023287">
    <property type="protein sequence ID" value="BCI53196.1"/>
    <property type="molecule type" value="Genomic_DNA"/>
</dbReference>
<evidence type="ECO:0000313" key="7">
    <source>
        <dbReference type="Proteomes" id="UP000515734"/>
    </source>
</evidence>
<reference evidence="6 7" key="1">
    <citation type="submission" date="2020-07" db="EMBL/GenBank/DDBJ databases">
        <title>Complete genome sequence of Mycolicibacterium litorale like strain isolated from cardiac implantable electronic device infection.</title>
        <authorList>
            <person name="Fukano H."/>
            <person name="Miyama H."/>
            <person name="Hoshino Y."/>
        </authorList>
    </citation>
    <scope>NUCLEOTIDE SEQUENCE [LARGE SCALE GENOMIC DNA]</scope>
    <source>
        <strain evidence="6 7">NIIDNTM18</strain>
    </source>
</reference>
<evidence type="ECO:0000256" key="2">
    <source>
        <dbReference type="ARBA" id="ARBA00010515"/>
    </source>
</evidence>
<dbReference type="Proteomes" id="UP000515734">
    <property type="component" value="Chromosome"/>
</dbReference>
<dbReference type="InterPro" id="IPR050309">
    <property type="entry name" value="Type-B_Carboxylest/Lipase"/>
</dbReference>
<dbReference type="InterPro" id="IPR002168">
    <property type="entry name" value="Lipase_GDXG_HIS_AS"/>
</dbReference>
<dbReference type="SUPFAM" id="SSF53474">
    <property type="entry name" value="alpha/beta-Hydrolases"/>
    <property type="match status" value="1"/>
</dbReference>
<dbReference type="GO" id="GO:0016787">
    <property type="term" value="F:hydrolase activity"/>
    <property type="evidence" value="ECO:0007669"/>
    <property type="project" value="UniProtKB-KW"/>
</dbReference>
<gene>
    <name evidence="6" type="primary">lipT</name>
    <name evidence="6" type="ORF">NIIDNTM18_24740</name>
</gene>
<dbReference type="PROSITE" id="PS00122">
    <property type="entry name" value="CARBOXYLESTERASE_B_1"/>
    <property type="match status" value="1"/>
</dbReference>
<dbReference type="EC" id="3.1.1.-" evidence="4"/>
<dbReference type="PROSITE" id="PS00941">
    <property type="entry name" value="CARBOXYLESTERASE_B_2"/>
    <property type="match status" value="1"/>
</dbReference>
<name>A0A6S6P566_9MYCO</name>
<comment type="similarity">
    <text evidence="2">Belongs to the 'GDXG' lipolytic enzyme family.</text>
</comment>
<dbReference type="InterPro" id="IPR029058">
    <property type="entry name" value="AB_hydrolase_fold"/>
</dbReference>
<comment type="similarity">
    <text evidence="1 4">Belongs to the type-B carboxylesterase/lipase family.</text>
</comment>
<dbReference type="AlphaFoldDB" id="A0A6S6P566"/>
<protein>
    <recommendedName>
        <fullName evidence="4">Carboxylic ester hydrolase</fullName>
        <ecNumber evidence="4">3.1.1.-</ecNumber>
    </recommendedName>
</protein>
<feature type="domain" description="Carboxylesterase type B" evidence="5">
    <location>
        <begin position="121"/>
        <end position="594"/>
    </location>
</feature>
<dbReference type="PROSITE" id="PS01173">
    <property type="entry name" value="LIPASE_GDXG_HIS"/>
    <property type="match status" value="1"/>
</dbReference>
<dbReference type="InterPro" id="IPR002018">
    <property type="entry name" value="CarbesteraseB"/>
</dbReference>
<dbReference type="Gene3D" id="3.40.50.1820">
    <property type="entry name" value="alpha/beta hydrolase"/>
    <property type="match status" value="1"/>
</dbReference>
<evidence type="ECO:0000256" key="3">
    <source>
        <dbReference type="ARBA" id="ARBA00022801"/>
    </source>
</evidence>
<sequence length="615" mass="66210">MLVPSRLTVRNPPGSAAGAASIHRMTSPMAARAAGAAVGGGVAVVDGAVRVVPDGADGVGSGCRACPPTAWEHPATSTDAAIITAMRMVARLAVRHAHPGQARPGSRVRYRRKMHERTVRATISTGTIEGFTRDGVHRWRAIPYAQPPVGRLRLRAPLPAEPWRGVRYCHSVGNCAPQDPKYALLGVNKRQPMSEDCLTLNVVAPEAPPGGPLPVMFFIHGGGYAFGSSATPIYDGAALARRGCVYVSVNYRLGPLGCMDFSALSTPENPIDGNLFLRDLVMALRWVRDNIAVFGGDPDNVTIFGESAGAHAVATLLAVPQAKGLFHQAISQSPASGMVRSHDAAAVFAERFVELLGARPHEGAAALMAARPSELGKALENLIRRGMTDMPGAFPVGPAYGTDYLPVEPVAAMAEGVAHRVPLIVGNNAEEGRLFSRFLPLLPMSEPMIETLLADSDAERRERITAAYPGYPNSSACMQLGGDFAFGTATWQISEAHAHHAPTYVYRYDYAPRTLQWSGLGATHATELLAVFDTYRTRFGSLLTAAADRRSALRVSNDIQRRWRSFSRTGTPGDGWPAYTPDERAVLVFDRRSRVEYDPFADRRLAWEGFTLSAR</sequence>
<evidence type="ECO:0000256" key="1">
    <source>
        <dbReference type="ARBA" id="ARBA00005964"/>
    </source>
</evidence>
<dbReference type="PANTHER" id="PTHR11559">
    <property type="entry name" value="CARBOXYLESTERASE"/>
    <property type="match status" value="1"/>
</dbReference>
<organism evidence="6 7">
    <name type="scientific">Mycolicibacterium litorale</name>
    <dbReference type="NCBI Taxonomy" id="758802"/>
    <lineage>
        <taxon>Bacteria</taxon>
        <taxon>Bacillati</taxon>
        <taxon>Actinomycetota</taxon>
        <taxon>Actinomycetes</taxon>
        <taxon>Mycobacteriales</taxon>
        <taxon>Mycobacteriaceae</taxon>
        <taxon>Mycolicibacterium</taxon>
    </lineage>
</organism>
<keyword evidence="3 4" id="KW-0378">Hydrolase</keyword>
<evidence type="ECO:0000256" key="4">
    <source>
        <dbReference type="RuleBase" id="RU361235"/>
    </source>
</evidence>